<reference evidence="1 2" key="1">
    <citation type="submission" date="2014-03" db="EMBL/GenBank/DDBJ databases">
        <title>Draft Genome of Photorhabdus luminescens BA1, an Egyptian Isolate.</title>
        <authorList>
            <person name="Ghazal S."/>
            <person name="Hurst S.G.IV."/>
            <person name="Morris K."/>
            <person name="Thomas K."/>
            <person name="Tisa L.S."/>
        </authorList>
    </citation>
    <scope>NUCLEOTIDE SEQUENCE [LARGE SCALE GENOMIC DNA]</scope>
    <source>
        <strain evidence="1 2">BA1</strain>
    </source>
</reference>
<dbReference type="AlphaFoldDB" id="A0A022PG34"/>
<dbReference type="RefSeq" id="WP_036779109.1">
    <property type="nucleotide sequence ID" value="NZ_CAWLTM010000083.1"/>
</dbReference>
<dbReference type="Proteomes" id="UP000023464">
    <property type="component" value="Unassembled WGS sequence"/>
</dbReference>
<protein>
    <recommendedName>
        <fullName evidence="3">DUF4400 domain-containing protein</fullName>
    </recommendedName>
</protein>
<sequence>MLDKLTEEKWPQTIKMIIIWSTAILFVISMFFPAEYFYSNMKKEIGWGHQMIGNEDFNIVIDHATENYRSTFVETGIDSGLREFYRLSTQDIASQGGPLNMIAAIFLNMAENLNYWFYMIVYRITLNLYWLPYMTVVIFPSIFAGAMRWLSKRYNFGYASPFLNRRSMILIGWGIYSILLSLFVPLPVPPMIGAVIMIVMIPIGTSLLIANLPKRI</sequence>
<comment type="caution">
    <text evidence="1">The sequence shown here is derived from an EMBL/GenBank/DDBJ whole genome shotgun (WGS) entry which is preliminary data.</text>
</comment>
<accession>A0A022PG34</accession>
<name>A0A022PG34_9GAMM</name>
<dbReference type="Pfam" id="PF14348">
    <property type="entry name" value="DtrJ-like"/>
    <property type="match status" value="1"/>
</dbReference>
<evidence type="ECO:0000313" key="2">
    <source>
        <dbReference type="Proteomes" id="UP000023464"/>
    </source>
</evidence>
<dbReference type="EMBL" id="JFGV01000032">
    <property type="protein sequence ID" value="EYU15102.1"/>
    <property type="molecule type" value="Genomic_DNA"/>
</dbReference>
<proteinExistence type="predicted"/>
<evidence type="ECO:0000313" key="1">
    <source>
        <dbReference type="EMBL" id="EYU15102.1"/>
    </source>
</evidence>
<keyword evidence="2" id="KW-1185">Reference proteome</keyword>
<gene>
    <name evidence="1" type="ORF">BA1DRAFT_02372</name>
</gene>
<dbReference type="PATRIC" id="fig|1393736.3.peg.2422"/>
<organism evidence="1 2">
    <name type="scientific">Photorhabdus aegyptia</name>
    <dbReference type="NCBI Taxonomy" id="2805098"/>
    <lineage>
        <taxon>Bacteria</taxon>
        <taxon>Pseudomonadati</taxon>
        <taxon>Pseudomonadota</taxon>
        <taxon>Gammaproteobacteria</taxon>
        <taxon>Enterobacterales</taxon>
        <taxon>Morganellaceae</taxon>
        <taxon>Photorhabdus</taxon>
    </lineage>
</organism>
<evidence type="ECO:0008006" key="3">
    <source>
        <dbReference type="Google" id="ProtNLM"/>
    </source>
</evidence>
<dbReference type="InterPro" id="IPR022266">
    <property type="entry name" value="DtrJ-like"/>
</dbReference>